<evidence type="ECO:0008006" key="4">
    <source>
        <dbReference type="Google" id="ProtNLM"/>
    </source>
</evidence>
<comment type="caution">
    <text evidence="2">The sequence shown here is derived from an EMBL/GenBank/DDBJ whole genome shotgun (WGS) entry which is preliminary data.</text>
</comment>
<evidence type="ECO:0000313" key="3">
    <source>
        <dbReference type="Proteomes" id="UP001328107"/>
    </source>
</evidence>
<dbReference type="Proteomes" id="UP001328107">
    <property type="component" value="Unassembled WGS sequence"/>
</dbReference>
<organism evidence="2 3">
    <name type="scientific">Pristionchus mayeri</name>
    <dbReference type="NCBI Taxonomy" id="1317129"/>
    <lineage>
        <taxon>Eukaryota</taxon>
        <taxon>Metazoa</taxon>
        <taxon>Ecdysozoa</taxon>
        <taxon>Nematoda</taxon>
        <taxon>Chromadorea</taxon>
        <taxon>Rhabditida</taxon>
        <taxon>Rhabditina</taxon>
        <taxon>Diplogasteromorpha</taxon>
        <taxon>Diplogasteroidea</taxon>
        <taxon>Neodiplogasteridae</taxon>
        <taxon>Pristionchus</taxon>
    </lineage>
</organism>
<accession>A0AAN5CU15</accession>
<keyword evidence="1" id="KW-0472">Membrane</keyword>
<keyword evidence="1" id="KW-1133">Transmembrane helix</keyword>
<feature type="transmembrane region" description="Helical" evidence="1">
    <location>
        <begin position="108"/>
        <end position="131"/>
    </location>
</feature>
<feature type="non-terminal residue" evidence="2">
    <location>
        <position position="169"/>
    </location>
</feature>
<dbReference type="EMBL" id="BTRK01000004">
    <property type="protein sequence ID" value="GMR50304.1"/>
    <property type="molecule type" value="Genomic_DNA"/>
</dbReference>
<feature type="transmembrane region" description="Helical" evidence="1">
    <location>
        <begin position="68"/>
        <end position="96"/>
    </location>
</feature>
<evidence type="ECO:0000256" key="1">
    <source>
        <dbReference type="SAM" id="Phobius"/>
    </source>
</evidence>
<proteinExistence type="predicted"/>
<dbReference type="PANTHER" id="PTHR45830:SF15">
    <property type="entry name" value="SERPENTINE RECEPTOR, CLASS I"/>
    <property type="match status" value="1"/>
</dbReference>
<sequence length="169" mass="19228">IVDRGGVLMIFGDFGQPENAKYELIFLVLSIVSHAPTITAFSLHSISSLKEHRKSLISNRSLRMTNQMLEIFHLQLKGVILHVFIPVLIFVMVNLLDTRLLFSDAIHASIRFVSTMLFITNPFQFSLVYIVKTSRYRKLATRIRSDWVGRNSHTNASDPTLPACSDSHR</sequence>
<protein>
    <recommendedName>
        <fullName evidence="4">G protein-coupled receptor</fullName>
    </recommendedName>
</protein>
<name>A0AAN5CU15_9BILA</name>
<feature type="transmembrane region" description="Helical" evidence="1">
    <location>
        <begin position="24"/>
        <end position="47"/>
    </location>
</feature>
<feature type="non-terminal residue" evidence="2">
    <location>
        <position position="1"/>
    </location>
</feature>
<dbReference type="PANTHER" id="PTHR45830">
    <property type="entry name" value="SERPENTINE RECEPTOR, CLASS I"/>
    <property type="match status" value="1"/>
</dbReference>
<dbReference type="AlphaFoldDB" id="A0AAN5CU15"/>
<keyword evidence="3" id="KW-1185">Reference proteome</keyword>
<keyword evidence="1" id="KW-0812">Transmembrane</keyword>
<reference evidence="3" key="1">
    <citation type="submission" date="2022-10" db="EMBL/GenBank/DDBJ databases">
        <title>Genome assembly of Pristionchus species.</title>
        <authorList>
            <person name="Yoshida K."/>
            <person name="Sommer R.J."/>
        </authorList>
    </citation>
    <scope>NUCLEOTIDE SEQUENCE [LARGE SCALE GENOMIC DNA]</scope>
    <source>
        <strain evidence="3">RS5460</strain>
    </source>
</reference>
<evidence type="ECO:0000313" key="2">
    <source>
        <dbReference type="EMBL" id="GMR50304.1"/>
    </source>
</evidence>
<gene>
    <name evidence="2" type="ORF">PMAYCL1PPCAC_20499</name>
</gene>